<protein>
    <submittedName>
        <fullName evidence="3">Putative PPE family protein PPE33</fullName>
    </submittedName>
</protein>
<keyword evidence="4" id="KW-1185">Reference proteome</keyword>
<dbReference type="RefSeq" id="WP_083048667.1">
    <property type="nucleotide sequence ID" value="NZ_AP022575.1"/>
</dbReference>
<proteinExistence type="inferred from homology"/>
<dbReference type="EMBL" id="AP022575">
    <property type="protein sequence ID" value="BBX74639.1"/>
    <property type="molecule type" value="Genomic_DNA"/>
</dbReference>
<accession>A0A7I7MTS7</accession>
<dbReference type="Gene3D" id="1.20.1260.20">
    <property type="entry name" value="PPE superfamily"/>
    <property type="match status" value="1"/>
</dbReference>
<dbReference type="InterPro" id="IPR038332">
    <property type="entry name" value="PPE_sf"/>
</dbReference>
<dbReference type="PANTHER" id="PTHR46766:SF1">
    <property type="entry name" value="GLUTAMINE-RICH PROTEIN 2"/>
    <property type="match status" value="1"/>
</dbReference>
<dbReference type="KEGG" id="mshj:MSHI_25450"/>
<feature type="domain" description="PPE" evidence="2">
    <location>
        <begin position="3"/>
        <end position="162"/>
    </location>
</feature>
<evidence type="ECO:0000256" key="1">
    <source>
        <dbReference type="ARBA" id="ARBA00010652"/>
    </source>
</evidence>
<dbReference type="Pfam" id="PF00823">
    <property type="entry name" value="PPE"/>
    <property type="match status" value="1"/>
</dbReference>
<organism evidence="3 4">
    <name type="scientific">Mycobacterium shinjukuense</name>
    <dbReference type="NCBI Taxonomy" id="398694"/>
    <lineage>
        <taxon>Bacteria</taxon>
        <taxon>Bacillati</taxon>
        <taxon>Actinomycetota</taxon>
        <taxon>Actinomycetes</taxon>
        <taxon>Mycobacteriales</taxon>
        <taxon>Mycobacteriaceae</taxon>
        <taxon>Mycobacterium</taxon>
    </lineage>
</organism>
<name>A0A7I7MTS7_9MYCO</name>
<dbReference type="InterPro" id="IPR000030">
    <property type="entry name" value="PPE_dom"/>
</dbReference>
<dbReference type="GO" id="GO:0052572">
    <property type="term" value="P:response to host immune response"/>
    <property type="evidence" value="ECO:0007669"/>
    <property type="project" value="TreeGrafter"/>
</dbReference>
<dbReference type="AlphaFoldDB" id="A0A7I7MTS7"/>
<dbReference type="Proteomes" id="UP000467236">
    <property type="component" value="Chromosome"/>
</dbReference>
<dbReference type="OrthoDB" id="4752337at2"/>
<sequence length="378" mass="38538">MEFITLPPEVTSALIHSGPGAESLIEAATAWQRLGTDLEESVRAYVPALAAAAEAWHGPSSSVMIDAVAPYISWMRTTAQQCRQLSSSAQYAVAAFDSTLSAVVHPAAVSANRAQLTRLLATNGFGRNLAAIAETEAQYESMWVNNSAAMYRYRVASAQALAVPQFAWPPAIVEGLAGQAGASAAAAAAASPAAVSPFGPLLDALTPTDIVNNGWFQLANTYANQFVSSGFPINMLSYMAQATSAQALQSVAPDIAAGLSEGESALGASAAELSSAVRSLGAAPAPAAAVGVGVKMGNLTAPPAVVGLVPTTATPVQLASAVSPLPAGESGLSMLPPLMPPPISAGSGWRKRKQQKYDDLAMGLELKGTVMPRPPSAG</sequence>
<evidence type="ECO:0000313" key="4">
    <source>
        <dbReference type="Proteomes" id="UP000467236"/>
    </source>
</evidence>
<evidence type="ECO:0000313" key="3">
    <source>
        <dbReference type="EMBL" id="BBX74639.1"/>
    </source>
</evidence>
<dbReference type="SUPFAM" id="SSF140459">
    <property type="entry name" value="PE/PPE dimer-like"/>
    <property type="match status" value="1"/>
</dbReference>
<evidence type="ECO:0000259" key="2">
    <source>
        <dbReference type="Pfam" id="PF00823"/>
    </source>
</evidence>
<reference evidence="3 4" key="1">
    <citation type="journal article" date="2019" name="Emerg. Microbes Infect.">
        <title>Comprehensive subspecies identification of 175 nontuberculous mycobacteria species based on 7547 genomic profiles.</title>
        <authorList>
            <person name="Matsumoto Y."/>
            <person name="Kinjo T."/>
            <person name="Motooka D."/>
            <person name="Nabeya D."/>
            <person name="Jung N."/>
            <person name="Uechi K."/>
            <person name="Horii T."/>
            <person name="Iida T."/>
            <person name="Fujita J."/>
            <person name="Nakamura S."/>
        </authorList>
    </citation>
    <scope>NUCLEOTIDE SEQUENCE [LARGE SCALE GENOMIC DNA]</scope>
    <source>
        <strain evidence="3 4">JCM 14233</strain>
    </source>
</reference>
<gene>
    <name evidence="3" type="primary">PPE33_2</name>
    <name evidence="3" type="ORF">MSHI_25450</name>
</gene>
<comment type="similarity">
    <text evidence="1">Belongs to the mycobacterial PPE family.</text>
</comment>
<dbReference type="PANTHER" id="PTHR46766">
    <property type="entry name" value="GLUTAMINE-RICH PROTEIN 2"/>
    <property type="match status" value="1"/>
</dbReference>